<feature type="transmembrane region" description="Helical" evidence="1">
    <location>
        <begin position="41"/>
        <end position="58"/>
    </location>
</feature>
<comment type="caution">
    <text evidence="2">The sequence shown here is derived from an EMBL/GenBank/DDBJ whole genome shotgun (WGS) entry which is preliminary data.</text>
</comment>
<keyword evidence="1" id="KW-0472">Membrane</keyword>
<evidence type="ECO:0000256" key="1">
    <source>
        <dbReference type="SAM" id="Phobius"/>
    </source>
</evidence>
<accession>A0AB37UZA9</accession>
<proteinExistence type="predicted"/>
<evidence type="ECO:0000313" key="2">
    <source>
        <dbReference type="EMBL" id="RVZ34965.1"/>
    </source>
</evidence>
<dbReference type="AlphaFoldDB" id="A0AB37UZA9"/>
<protein>
    <submittedName>
        <fullName evidence="2">Uncharacterized protein</fullName>
    </submittedName>
</protein>
<dbReference type="EMBL" id="RJHK01000006">
    <property type="protein sequence ID" value="RVZ34965.1"/>
    <property type="molecule type" value="Genomic_DNA"/>
</dbReference>
<keyword evidence="1" id="KW-1133">Transmembrane helix</keyword>
<sequence length="62" mass="7361">MKLPLFFWGILIKNLFSFELPLLNPLFFVGFLLNPFFRGLLFKGFLFLNPLFFLGNLMKNPF</sequence>
<name>A0AB37UZA9_HELPX</name>
<keyword evidence="1" id="KW-0812">Transmembrane</keyword>
<evidence type="ECO:0000313" key="3">
    <source>
        <dbReference type="Proteomes" id="UP000289024"/>
    </source>
</evidence>
<reference evidence="2 3" key="1">
    <citation type="submission" date="2018-10" db="EMBL/GenBank/DDBJ databases">
        <title>Genetic determinants and prediction of antibiotic resistance phenotypes in Helicobacter pylori.</title>
        <authorList>
            <person name="Wagner K."/>
        </authorList>
    </citation>
    <scope>NUCLEOTIDE SEQUENCE [LARGE SCALE GENOMIC DNA]</scope>
    <source>
        <strain evidence="2 3">ZH97</strain>
    </source>
</reference>
<dbReference type="Proteomes" id="UP000289024">
    <property type="component" value="Unassembled WGS sequence"/>
</dbReference>
<gene>
    <name evidence="2" type="ORF">EC547_04285</name>
</gene>
<organism evidence="2 3">
    <name type="scientific">Helicobacter pylori</name>
    <name type="common">Campylobacter pylori</name>
    <dbReference type="NCBI Taxonomy" id="210"/>
    <lineage>
        <taxon>Bacteria</taxon>
        <taxon>Pseudomonadati</taxon>
        <taxon>Campylobacterota</taxon>
        <taxon>Epsilonproteobacteria</taxon>
        <taxon>Campylobacterales</taxon>
        <taxon>Helicobacteraceae</taxon>
        <taxon>Helicobacter</taxon>
    </lineage>
</organism>